<protein>
    <submittedName>
        <fullName evidence="1">Uncharacterized protein</fullName>
    </submittedName>
</protein>
<proteinExistence type="predicted"/>
<dbReference type="EMBL" id="CABPRJ010002407">
    <property type="protein sequence ID" value="VVC45609.1"/>
    <property type="molecule type" value="Genomic_DNA"/>
</dbReference>
<dbReference type="AlphaFoldDB" id="A0A5E4NRS6"/>
<sequence>MLKLYKLDLELKRRKDIVNLNNSDQKESHWVAKIKHENLKIYFDSYEIEVTIKWNIDQIENVGRSSIIKGCVGYSLDENGPTINSGFQSIFTGGIKINFKRAKDDDALYRWISSTSVAPDVGKVIIENFEIAIPSVEYQEMYKIQLITELTKLSQGNNY</sequence>
<organism evidence="1 2">
    <name type="scientific">Cinara cedri</name>
    <dbReference type="NCBI Taxonomy" id="506608"/>
    <lineage>
        <taxon>Eukaryota</taxon>
        <taxon>Metazoa</taxon>
        <taxon>Ecdysozoa</taxon>
        <taxon>Arthropoda</taxon>
        <taxon>Hexapoda</taxon>
        <taxon>Insecta</taxon>
        <taxon>Pterygota</taxon>
        <taxon>Neoptera</taxon>
        <taxon>Paraneoptera</taxon>
        <taxon>Hemiptera</taxon>
        <taxon>Sternorrhyncha</taxon>
        <taxon>Aphidomorpha</taxon>
        <taxon>Aphidoidea</taxon>
        <taxon>Aphididae</taxon>
        <taxon>Lachninae</taxon>
        <taxon>Cinara</taxon>
    </lineage>
</organism>
<dbReference type="Proteomes" id="UP000325440">
    <property type="component" value="Unassembled WGS sequence"/>
</dbReference>
<feature type="non-terminal residue" evidence="1">
    <location>
        <position position="159"/>
    </location>
</feature>
<name>A0A5E4NRS6_9HEMI</name>
<gene>
    <name evidence="1" type="ORF">CINCED_3A022460</name>
</gene>
<evidence type="ECO:0000313" key="2">
    <source>
        <dbReference type="Proteomes" id="UP000325440"/>
    </source>
</evidence>
<accession>A0A5E4NRS6</accession>
<evidence type="ECO:0000313" key="1">
    <source>
        <dbReference type="EMBL" id="VVC45609.1"/>
    </source>
</evidence>
<keyword evidence="2" id="KW-1185">Reference proteome</keyword>
<reference evidence="1 2" key="1">
    <citation type="submission" date="2019-08" db="EMBL/GenBank/DDBJ databases">
        <authorList>
            <person name="Alioto T."/>
            <person name="Alioto T."/>
            <person name="Gomez Garrido J."/>
        </authorList>
    </citation>
    <scope>NUCLEOTIDE SEQUENCE [LARGE SCALE GENOMIC DNA]</scope>
</reference>
<dbReference type="OrthoDB" id="6630032at2759"/>